<keyword evidence="8" id="KW-0333">Golgi apparatus</keyword>
<evidence type="ECO:0000256" key="5">
    <source>
        <dbReference type="ARBA" id="ARBA00022741"/>
    </source>
</evidence>
<dbReference type="RefSeq" id="XP_001745659.1">
    <property type="nucleotide sequence ID" value="XM_001745607.1"/>
</dbReference>
<comment type="similarity">
    <text evidence="2 13">Belongs to the small GTPase superfamily. Arf family.</text>
</comment>
<evidence type="ECO:0000256" key="1">
    <source>
        <dbReference type="ARBA" id="ARBA00004555"/>
    </source>
</evidence>
<keyword evidence="6" id="KW-0931">ER-Golgi transport</keyword>
<keyword evidence="12" id="KW-0479">Metal-binding</keyword>
<feature type="binding site" evidence="12">
    <location>
        <position position="48"/>
    </location>
    <ligand>
        <name>Mg(2+)</name>
        <dbReference type="ChEBI" id="CHEBI:18420"/>
    </ligand>
</feature>
<keyword evidence="12" id="KW-0460">Magnesium</keyword>
<evidence type="ECO:0000313" key="14">
    <source>
        <dbReference type="EMBL" id="EDQ89630.1"/>
    </source>
</evidence>
<dbReference type="InterPro" id="IPR006689">
    <property type="entry name" value="Small_GTPase_ARF/SAR"/>
</dbReference>
<dbReference type="PRINTS" id="PR00328">
    <property type="entry name" value="SAR1GTPBP"/>
</dbReference>
<reference evidence="14 15" key="1">
    <citation type="journal article" date="2008" name="Nature">
        <title>The genome of the choanoflagellate Monosiga brevicollis and the origin of metazoans.</title>
        <authorList>
            <consortium name="JGI Sequencing"/>
            <person name="King N."/>
            <person name="Westbrook M.J."/>
            <person name="Young S.L."/>
            <person name="Kuo A."/>
            <person name="Abedin M."/>
            <person name="Chapman J."/>
            <person name="Fairclough S."/>
            <person name="Hellsten U."/>
            <person name="Isogai Y."/>
            <person name="Letunic I."/>
            <person name="Marr M."/>
            <person name="Pincus D."/>
            <person name="Putnam N."/>
            <person name="Rokas A."/>
            <person name="Wright K.J."/>
            <person name="Zuzow R."/>
            <person name="Dirks W."/>
            <person name="Good M."/>
            <person name="Goodstein D."/>
            <person name="Lemons D."/>
            <person name="Li W."/>
            <person name="Lyons J.B."/>
            <person name="Morris A."/>
            <person name="Nichols S."/>
            <person name="Richter D.J."/>
            <person name="Salamov A."/>
            <person name="Bork P."/>
            <person name="Lim W.A."/>
            <person name="Manning G."/>
            <person name="Miller W.T."/>
            <person name="McGinnis W."/>
            <person name="Shapiro H."/>
            <person name="Tjian R."/>
            <person name="Grigoriev I.V."/>
            <person name="Rokhsar D."/>
        </authorList>
    </citation>
    <scope>NUCLEOTIDE SEQUENCE [LARGE SCALE GENOMIC DNA]</scope>
    <source>
        <strain evidence="15">MX1 / ATCC 50154</strain>
    </source>
</reference>
<dbReference type="GO" id="GO:0016192">
    <property type="term" value="P:vesicle-mediated transport"/>
    <property type="evidence" value="ECO:0000318"/>
    <property type="project" value="GO_Central"/>
</dbReference>
<evidence type="ECO:0000256" key="4">
    <source>
        <dbReference type="ARBA" id="ARBA00022707"/>
    </source>
</evidence>
<dbReference type="Proteomes" id="UP000001357">
    <property type="component" value="Unassembled WGS sequence"/>
</dbReference>
<dbReference type="GO" id="GO:0005737">
    <property type="term" value="C:cytoplasm"/>
    <property type="evidence" value="ECO:0000318"/>
    <property type="project" value="GO_Central"/>
</dbReference>
<feature type="binding site" evidence="11">
    <location>
        <begin position="24"/>
        <end position="31"/>
    </location>
    <ligand>
        <name>GTP</name>
        <dbReference type="ChEBI" id="CHEBI:37565"/>
    </ligand>
</feature>
<keyword evidence="3" id="KW-0813">Transport</keyword>
<evidence type="ECO:0000256" key="11">
    <source>
        <dbReference type="PIRSR" id="PIRSR606689-1"/>
    </source>
</evidence>
<evidence type="ECO:0000256" key="10">
    <source>
        <dbReference type="ARBA" id="ARBA00023288"/>
    </source>
</evidence>
<dbReference type="SUPFAM" id="SSF52540">
    <property type="entry name" value="P-loop containing nucleoside triphosphate hydrolases"/>
    <property type="match status" value="1"/>
</dbReference>
<dbReference type="SMART" id="SM00178">
    <property type="entry name" value="SAR"/>
    <property type="match status" value="1"/>
</dbReference>
<dbReference type="OMA" id="CERKVIF"/>
<dbReference type="InterPro" id="IPR024156">
    <property type="entry name" value="Small_GTPase_ARF"/>
</dbReference>
<evidence type="ECO:0000313" key="15">
    <source>
        <dbReference type="Proteomes" id="UP000001357"/>
    </source>
</evidence>
<dbReference type="FunFam" id="3.40.50.300:FF:003500">
    <property type="entry name" value="ADP-ribosylation factor 1"/>
    <property type="match status" value="1"/>
</dbReference>
<keyword evidence="10" id="KW-0449">Lipoprotein</keyword>
<dbReference type="InterPro" id="IPR005225">
    <property type="entry name" value="Small_GTP-bd"/>
</dbReference>
<evidence type="ECO:0000256" key="13">
    <source>
        <dbReference type="RuleBase" id="RU003925"/>
    </source>
</evidence>
<dbReference type="KEGG" id="mbr:MONBRDRAFT_36954"/>
<gene>
    <name evidence="14" type="ORF">MONBRDRAFT_36954</name>
</gene>
<evidence type="ECO:0000256" key="2">
    <source>
        <dbReference type="ARBA" id="ARBA00010290"/>
    </source>
</evidence>
<keyword evidence="15" id="KW-1185">Reference proteome</keyword>
<dbReference type="GO" id="GO:0005794">
    <property type="term" value="C:Golgi apparatus"/>
    <property type="evidence" value="ECO:0007669"/>
    <property type="project" value="UniProtKB-SubCell"/>
</dbReference>
<evidence type="ECO:0000256" key="12">
    <source>
        <dbReference type="PIRSR" id="PIRSR606689-2"/>
    </source>
</evidence>
<feature type="binding site" evidence="11">
    <location>
        <begin position="126"/>
        <end position="129"/>
    </location>
    <ligand>
        <name>GTP</name>
        <dbReference type="ChEBI" id="CHEBI:37565"/>
    </ligand>
</feature>
<keyword evidence="4" id="KW-0519">Myristate</keyword>
<keyword evidence="7" id="KW-0653">Protein transport</keyword>
<evidence type="ECO:0000256" key="7">
    <source>
        <dbReference type="ARBA" id="ARBA00022927"/>
    </source>
</evidence>
<dbReference type="SMART" id="SM00177">
    <property type="entry name" value="ARF"/>
    <property type="match status" value="1"/>
</dbReference>
<feature type="binding site" evidence="11">
    <location>
        <position position="70"/>
    </location>
    <ligand>
        <name>GTP</name>
        <dbReference type="ChEBI" id="CHEBI:37565"/>
    </ligand>
</feature>
<sequence length="181" mass="20279">MGLVASNLFNWLKGDMHARVVMVGLDAAGKTTILYKLKLGEVITTIPTIGFNVEEVQYKGLSMNVWDVGGQSKIRPLWRHYYNNVDAVIYVVDSADAERVEEAREELHDMLKDPALRNTCLLVYANKQDAAGAQATAALAERLQLHGLGSRQWYIQPTCALKADGLYEGLDWLSRTLRTRK</sequence>
<dbReference type="GO" id="GO:0046872">
    <property type="term" value="F:metal ion binding"/>
    <property type="evidence" value="ECO:0007669"/>
    <property type="project" value="UniProtKB-KW"/>
</dbReference>
<dbReference type="GO" id="GO:0003924">
    <property type="term" value="F:GTPase activity"/>
    <property type="evidence" value="ECO:0007669"/>
    <property type="project" value="InterPro"/>
</dbReference>
<dbReference type="Pfam" id="PF00025">
    <property type="entry name" value="Arf"/>
    <property type="match status" value="1"/>
</dbReference>
<dbReference type="GO" id="GO:0005886">
    <property type="term" value="C:plasma membrane"/>
    <property type="evidence" value="ECO:0000318"/>
    <property type="project" value="GO_Central"/>
</dbReference>
<name>A9UYM5_MONBE</name>
<evidence type="ECO:0000256" key="8">
    <source>
        <dbReference type="ARBA" id="ARBA00023034"/>
    </source>
</evidence>
<dbReference type="EMBL" id="CH991550">
    <property type="protein sequence ID" value="EDQ89630.1"/>
    <property type="molecule type" value="Genomic_DNA"/>
</dbReference>
<dbReference type="GeneID" id="5890756"/>
<accession>A9UYM5</accession>
<feature type="binding site" evidence="12">
    <location>
        <position position="31"/>
    </location>
    <ligand>
        <name>Mg(2+)</name>
        <dbReference type="ChEBI" id="CHEBI:18420"/>
    </ligand>
</feature>
<dbReference type="InterPro" id="IPR027417">
    <property type="entry name" value="P-loop_NTPase"/>
</dbReference>
<dbReference type="eggNOG" id="KOG0070">
    <property type="taxonomic scope" value="Eukaryota"/>
</dbReference>
<keyword evidence="5 11" id="KW-0547">Nucleotide-binding</keyword>
<dbReference type="STRING" id="81824.A9UYM5"/>
<dbReference type="GO" id="GO:0006886">
    <property type="term" value="P:intracellular protein transport"/>
    <property type="evidence" value="ECO:0000318"/>
    <property type="project" value="GO_Central"/>
</dbReference>
<dbReference type="Gene3D" id="3.40.50.300">
    <property type="entry name" value="P-loop containing nucleotide triphosphate hydrolases"/>
    <property type="match status" value="1"/>
</dbReference>
<dbReference type="AlphaFoldDB" id="A9UYM5"/>
<dbReference type="PANTHER" id="PTHR11711">
    <property type="entry name" value="ADP RIBOSYLATION FACTOR-RELATED"/>
    <property type="match status" value="1"/>
</dbReference>
<organism evidence="14 15">
    <name type="scientific">Monosiga brevicollis</name>
    <name type="common">Choanoflagellate</name>
    <dbReference type="NCBI Taxonomy" id="81824"/>
    <lineage>
        <taxon>Eukaryota</taxon>
        <taxon>Choanoflagellata</taxon>
        <taxon>Craspedida</taxon>
        <taxon>Salpingoecidae</taxon>
        <taxon>Monosiga</taxon>
    </lineage>
</organism>
<dbReference type="GO" id="GO:0005525">
    <property type="term" value="F:GTP binding"/>
    <property type="evidence" value="ECO:0000318"/>
    <property type="project" value="GO_Central"/>
</dbReference>
<evidence type="ECO:0000256" key="9">
    <source>
        <dbReference type="ARBA" id="ARBA00023134"/>
    </source>
</evidence>
<dbReference type="PROSITE" id="PS51417">
    <property type="entry name" value="ARF"/>
    <property type="match status" value="1"/>
</dbReference>
<evidence type="ECO:0008006" key="16">
    <source>
        <dbReference type="Google" id="ProtNLM"/>
    </source>
</evidence>
<evidence type="ECO:0000256" key="6">
    <source>
        <dbReference type="ARBA" id="ARBA00022892"/>
    </source>
</evidence>
<proteinExistence type="inferred from homology"/>
<dbReference type="NCBIfam" id="TIGR00231">
    <property type="entry name" value="small_GTP"/>
    <property type="match status" value="1"/>
</dbReference>
<comment type="subcellular location">
    <subcellularLocation>
        <location evidence="1">Golgi apparatus</location>
    </subcellularLocation>
</comment>
<dbReference type="SMART" id="SM00175">
    <property type="entry name" value="RAB"/>
    <property type="match status" value="1"/>
</dbReference>
<dbReference type="InParanoid" id="A9UYM5"/>
<protein>
    <recommendedName>
        <fullName evidence="16">ADP-ribosylation factor</fullName>
    </recommendedName>
</protein>
<keyword evidence="9 11" id="KW-0342">GTP-binding</keyword>
<evidence type="ECO:0000256" key="3">
    <source>
        <dbReference type="ARBA" id="ARBA00022448"/>
    </source>
</evidence>